<dbReference type="PANTHER" id="PTHR34188:SF19">
    <property type="entry name" value="TRANSMEMBRANE PROTEIN"/>
    <property type="match status" value="1"/>
</dbReference>
<keyword evidence="3" id="KW-1185">Reference proteome</keyword>
<dbReference type="Proteomes" id="UP001161247">
    <property type="component" value="Chromosome 4"/>
</dbReference>
<proteinExistence type="predicted"/>
<evidence type="ECO:0000256" key="1">
    <source>
        <dbReference type="SAM" id="MobiDB-lite"/>
    </source>
</evidence>
<name>A0AAV1D9A2_OLDCO</name>
<reference evidence="2" key="1">
    <citation type="submission" date="2023-03" db="EMBL/GenBank/DDBJ databases">
        <authorList>
            <person name="Julca I."/>
        </authorList>
    </citation>
    <scope>NUCLEOTIDE SEQUENCE</scope>
</reference>
<dbReference type="EMBL" id="OX459121">
    <property type="protein sequence ID" value="CAI9103569.1"/>
    <property type="molecule type" value="Genomic_DNA"/>
</dbReference>
<evidence type="ECO:0000313" key="2">
    <source>
        <dbReference type="EMBL" id="CAI9103569.1"/>
    </source>
</evidence>
<dbReference type="PANTHER" id="PTHR34188">
    <property type="entry name" value="OS01G0299500 PROTEIN"/>
    <property type="match status" value="1"/>
</dbReference>
<organism evidence="2 3">
    <name type="scientific">Oldenlandia corymbosa var. corymbosa</name>
    <dbReference type="NCBI Taxonomy" id="529605"/>
    <lineage>
        <taxon>Eukaryota</taxon>
        <taxon>Viridiplantae</taxon>
        <taxon>Streptophyta</taxon>
        <taxon>Embryophyta</taxon>
        <taxon>Tracheophyta</taxon>
        <taxon>Spermatophyta</taxon>
        <taxon>Magnoliopsida</taxon>
        <taxon>eudicotyledons</taxon>
        <taxon>Gunneridae</taxon>
        <taxon>Pentapetalae</taxon>
        <taxon>asterids</taxon>
        <taxon>lamiids</taxon>
        <taxon>Gentianales</taxon>
        <taxon>Rubiaceae</taxon>
        <taxon>Rubioideae</taxon>
        <taxon>Spermacoceae</taxon>
        <taxon>Hedyotis-Oldenlandia complex</taxon>
        <taxon>Oldenlandia</taxon>
    </lineage>
</organism>
<feature type="compositionally biased region" description="Pro residues" evidence="1">
    <location>
        <begin position="112"/>
        <end position="123"/>
    </location>
</feature>
<accession>A0AAV1D9A2</accession>
<feature type="region of interest" description="Disordered" evidence="1">
    <location>
        <begin position="1"/>
        <end position="38"/>
    </location>
</feature>
<gene>
    <name evidence="2" type="ORF">OLC1_LOCUS12702</name>
</gene>
<evidence type="ECO:0000313" key="3">
    <source>
        <dbReference type="Proteomes" id="UP001161247"/>
    </source>
</evidence>
<feature type="region of interest" description="Disordered" evidence="1">
    <location>
        <begin position="100"/>
        <end position="128"/>
    </location>
</feature>
<sequence length="181" mass="20194">MDHLDQRRGDAEIDLESGSNTSEEDGGGKHQKLDCGNSKEGLHRALSAFLRQGSHDALAKSEQDFCSDDKVSNSDDIFVNNWEKIAGNFGEEVESFAAKKTVQEKSKAPKSKWPPKPPRPPGGPMLHPADMKLVKEISELAILKRKRTERRKALDKMRKEKTSSKTSNVIAMKCQLLFAVF</sequence>
<protein>
    <submittedName>
        <fullName evidence="2">OLC1v1002080C1</fullName>
    </submittedName>
</protein>
<feature type="compositionally biased region" description="Basic and acidic residues" evidence="1">
    <location>
        <begin position="1"/>
        <end position="11"/>
    </location>
</feature>
<dbReference type="AlphaFoldDB" id="A0AAV1D9A2"/>